<dbReference type="Proteomes" id="UP001207116">
    <property type="component" value="Unassembled WGS sequence"/>
</dbReference>
<dbReference type="GO" id="GO:0006950">
    <property type="term" value="P:response to stress"/>
    <property type="evidence" value="ECO:0007669"/>
    <property type="project" value="UniProtKB-ARBA"/>
</dbReference>
<evidence type="ECO:0000313" key="3">
    <source>
        <dbReference type="Proteomes" id="UP001207116"/>
    </source>
</evidence>
<proteinExistence type="predicted"/>
<dbReference type="EMBL" id="JAPFQP010000004">
    <property type="protein sequence ID" value="MCX2720731.1"/>
    <property type="molecule type" value="Genomic_DNA"/>
</dbReference>
<evidence type="ECO:0000259" key="1">
    <source>
        <dbReference type="Pfam" id="PF10263"/>
    </source>
</evidence>
<sequence length="199" mass="23021">MKELLMHYIPDTAIDPCVDLLGSHRVEVKVVNHRVSKHGDYKRTALGYHQITVNSSLNPYRFLITLIHEIAHLKAFEVYGRRIKPHGIEWKQTFKDLMLPFLRPDIFPSELLPHLAKHFINPKASSAVDAKLSLALNRYDGKEERIYLLDLPAGSVFSIHNGRQFRKGHQRVKRFECAELHSGKVYLFQPHTEVEHLGN</sequence>
<organism evidence="2 3">
    <name type="scientific">Lentiprolixibacter aurantiacus</name>
    <dbReference type="NCBI Taxonomy" id="2993939"/>
    <lineage>
        <taxon>Bacteria</taxon>
        <taxon>Pseudomonadati</taxon>
        <taxon>Bacteroidota</taxon>
        <taxon>Flavobacteriia</taxon>
        <taxon>Flavobacteriales</taxon>
        <taxon>Flavobacteriaceae</taxon>
        <taxon>Lentiprolixibacter</taxon>
    </lineage>
</organism>
<dbReference type="RefSeq" id="WP_266015318.1">
    <property type="nucleotide sequence ID" value="NZ_JAPFQP010000004.1"/>
</dbReference>
<dbReference type="AlphaFoldDB" id="A0AAE3MN11"/>
<keyword evidence="3" id="KW-1185">Reference proteome</keyword>
<accession>A0AAE3MN11</accession>
<dbReference type="InterPro" id="IPR006640">
    <property type="entry name" value="SprT-like_domain"/>
</dbReference>
<name>A0AAE3MN11_9FLAO</name>
<evidence type="ECO:0000313" key="2">
    <source>
        <dbReference type="EMBL" id="MCX2720731.1"/>
    </source>
</evidence>
<gene>
    <name evidence="2" type="ORF">OO016_14040</name>
</gene>
<comment type="caution">
    <text evidence="2">The sequence shown here is derived from an EMBL/GenBank/DDBJ whole genome shotgun (WGS) entry which is preliminary data.</text>
</comment>
<feature type="domain" description="SprT-like" evidence="1">
    <location>
        <begin position="37"/>
        <end position="96"/>
    </location>
</feature>
<protein>
    <submittedName>
        <fullName evidence="2">SprT-like domain-containing protein</fullName>
    </submittedName>
</protein>
<dbReference type="Pfam" id="PF10263">
    <property type="entry name" value="SprT-like"/>
    <property type="match status" value="1"/>
</dbReference>
<reference evidence="2" key="1">
    <citation type="submission" date="2022-11" db="EMBL/GenBank/DDBJ databases">
        <title>The characterization of three novel Bacteroidetes species and genomic analysis of their roles in tidal elemental geochemical cycles.</title>
        <authorList>
            <person name="Ma K.-J."/>
        </authorList>
    </citation>
    <scope>NUCLEOTIDE SEQUENCE</scope>
    <source>
        <strain evidence="2">M415</strain>
    </source>
</reference>